<dbReference type="EMBL" id="SRZC01000025">
    <property type="protein sequence ID" value="TGX80520.1"/>
    <property type="molecule type" value="Genomic_DNA"/>
</dbReference>
<keyword evidence="1" id="KW-0378">Hydrolase</keyword>
<reference evidence="1" key="1">
    <citation type="submission" date="2019-04" db="EMBL/GenBank/DDBJ databases">
        <title>Microbes associate with the intestines of laboratory mice.</title>
        <authorList>
            <person name="Navarre W."/>
            <person name="Wong E."/>
            <person name="Huang K."/>
            <person name="Tropini C."/>
            <person name="Ng K."/>
            <person name="Yu B."/>
        </authorList>
    </citation>
    <scope>NUCLEOTIDE SEQUENCE</scope>
    <source>
        <strain evidence="1">NM73_A23</strain>
    </source>
</reference>
<proteinExistence type="predicted"/>
<sequence>MAAPKTKSTILTAFVLDFETGGLDCQKCGATQLSIHAIRMDTFEVMNTLNLYFAPYAYQALGKPKRKTLKSKYDIEEPPMMEYTERAFEVSGLNMEILETKGLPLIEACEQILQFIKDNTFDVKRNCRPILVGQNIMFDIGFLTQIFNYAGLWNELTKLLRGVKDFWGNFQPYYLDTIVFSQLALSHIPEIESWSLGELCEILGIELDDAHDADADTEATREVVRILTARMRNEDADTDGAGSLVKTKKIKTREHFKI</sequence>
<organism evidence="1 2">
    <name type="scientific">Palleniella muris</name>
    <dbReference type="NCBI Taxonomy" id="3038145"/>
    <lineage>
        <taxon>Bacteria</taxon>
        <taxon>Pseudomonadati</taxon>
        <taxon>Bacteroidota</taxon>
        <taxon>Bacteroidia</taxon>
        <taxon>Bacteroidales</taxon>
        <taxon>Prevotellaceae</taxon>
        <taxon>Palleniella</taxon>
    </lineage>
</organism>
<keyword evidence="1" id="KW-0540">Nuclease</keyword>
<comment type="caution">
    <text evidence="1">The sequence shown here is derived from an EMBL/GenBank/DDBJ whole genome shotgun (WGS) entry which is preliminary data.</text>
</comment>
<dbReference type="Proteomes" id="UP000308886">
    <property type="component" value="Unassembled WGS sequence"/>
</dbReference>
<evidence type="ECO:0000313" key="1">
    <source>
        <dbReference type="EMBL" id="TGX80520.1"/>
    </source>
</evidence>
<accession>A0AC61QMB9</accession>
<name>A0AC61QMB9_9BACT</name>
<gene>
    <name evidence="1" type="ORF">E5358_12755</name>
</gene>
<keyword evidence="1" id="KW-0269">Exonuclease</keyword>
<protein>
    <submittedName>
        <fullName evidence="1">3'-5' exonuclease</fullName>
    </submittedName>
</protein>
<evidence type="ECO:0000313" key="2">
    <source>
        <dbReference type="Proteomes" id="UP000308886"/>
    </source>
</evidence>
<keyword evidence="2" id="KW-1185">Reference proteome</keyword>